<dbReference type="PANTHER" id="PTHR48449:SF1">
    <property type="entry name" value="DUF1985 DOMAIN-CONTAINING PROTEIN"/>
    <property type="match status" value="1"/>
</dbReference>
<evidence type="ECO:0000256" key="1">
    <source>
        <dbReference type="SAM" id="Coils"/>
    </source>
</evidence>
<gene>
    <name evidence="3" type="ORF">Ddye_024217</name>
</gene>
<evidence type="ECO:0000256" key="2">
    <source>
        <dbReference type="SAM" id="MobiDB-lite"/>
    </source>
</evidence>
<feature type="coiled-coil region" evidence="1">
    <location>
        <begin position="314"/>
        <end position="348"/>
    </location>
</feature>
<comment type="caution">
    <text evidence="3">The sequence shown here is derived from an EMBL/GenBank/DDBJ whole genome shotgun (WGS) entry which is preliminary data.</text>
</comment>
<dbReference type="EMBL" id="JANJYI010000007">
    <property type="protein sequence ID" value="KAK2642454.1"/>
    <property type="molecule type" value="Genomic_DNA"/>
</dbReference>
<dbReference type="Proteomes" id="UP001280121">
    <property type="component" value="Unassembled WGS sequence"/>
</dbReference>
<dbReference type="PANTHER" id="PTHR48449">
    <property type="entry name" value="DUF1985 DOMAIN-CONTAINING PROTEIN"/>
    <property type="match status" value="1"/>
</dbReference>
<evidence type="ECO:0008006" key="5">
    <source>
        <dbReference type="Google" id="ProtNLM"/>
    </source>
</evidence>
<organism evidence="3 4">
    <name type="scientific">Dipteronia dyeriana</name>
    <dbReference type="NCBI Taxonomy" id="168575"/>
    <lineage>
        <taxon>Eukaryota</taxon>
        <taxon>Viridiplantae</taxon>
        <taxon>Streptophyta</taxon>
        <taxon>Embryophyta</taxon>
        <taxon>Tracheophyta</taxon>
        <taxon>Spermatophyta</taxon>
        <taxon>Magnoliopsida</taxon>
        <taxon>eudicotyledons</taxon>
        <taxon>Gunneridae</taxon>
        <taxon>Pentapetalae</taxon>
        <taxon>rosids</taxon>
        <taxon>malvids</taxon>
        <taxon>Sapindales</taxon>
        <taxon>Sapindaceae</taxon>
        <taxon>Hippocastanoideae</taxon>
        <taxon>Acereae</taxon>
        <taxon>Dipteronia</taxon>
    </lineage>
</organism>
<sequence length="450" mass="51897">MTSAIVNLHTDVEFSRNSNIKSSSLLGPNSTSMSSTCGLLIPNQPPRSEAAIFLPFGSNFRNLGPNNKISDDDDVLKLALILFLEMTLVGKDDRTSILYWALELVDDLNAFNKFLWGTFIYSRTFNSISTCLVGRNDKFKNKLTDDKLEENVDAPVKRKAKRYHVYGFVTAFQVWAIEAMPTWATQGYATRVNNVTSRILNWQCTGIPTYADIQKTIIKFKNITIYRTLGSTDEEARQPFWTCMDKLKYVLPNVDGCVRKDDVEDNFEDDDEDDVDDAMKDDIDGDHPTRTLKKVEFREKKKRPITFEQVNKRFDDMQTQQNAMQAQLKAIQDQMTSMQNTLNEHNTTDFSHDDNIQDYQLLVTRGVKSFEFLVLFEKSEDVKQFTRPSKLTIRLSRDRKWSAFTVSSYIDPTAKRLRKPKMPKFGSDIKVEDEILCSMQAWISDNKNTW</sequence>
<feature type="compositionally biased region" description="Basic and acidic residues" evidence="2">
    <location>
        <begin position="277"/>
        <end position="286"/>
    </location>
</feature>
<evidence type="ECO:0000313" key="3">
    <source>
        <dbReference type="EMBL" id="KAK2642454.1"/>
    </source>
</evidence>
<keyword evidence="1" id="KW-0175">Coiled coil</keyword>
<accession>A0AAD9TVD0</accession>
<name>A0AAD9TVD0_9ROSI</name>
<feature type="compositionally biased region" description="Acidic residues" evidence="2">
    <location>
        <begin position="265"/>
        <end position="276"/>
    </location>
</feature>
<feature type="region of interest" description="Disordered" evidence="2">
    <location>
        <begin position="265"/>
        <end position="286"/>
    </location>
</feature>
<keyword evidence="4" id="KW-1185">Reference proteome</keyword>
<dbReference type="AlphaFoldDB" id="A0AAD9TVD0"/>
<reference evidence="3" key="1">
    <citation type="journal article" date="2023" name="Plant J.">
        <title>Genome sequences and population genomics provide insights into the demographic history, inbreeding, and mutation load of two 'living fossil' tree species of Dipteronia.</title>
        <authorList>
            <person name="Feng Y."/>
            <person name="Comes H.P."/>
            <person name="Chen J."/>
            <person name="Zhu S."/>
            <person name="Lu R."/>
            <person name="Zhang X."/>
            <person name="Li P."/>
            <person name="Qiu J."/>
            <person name="Olsen K.M."/>
            <person name="Qiu Y."/>
        </authorList>
    </citation>
    <scope>NUCLEOTIDE SEQUENCE</scope>
    <source>
        <strain evidence="3">KIB01</strain>
    </source>
</reference>
<proteinExistence type="predicted"/>
<protein>
    <recommendedName>
        <fullName evidence="5">DUF1985 domain-containing protein</fullName>
    </recommendedName>
</protein>
<evidence type="ECO:0000313" key="4">
    <source>
        <dbReference type="Proteomes" id="UP001280121"/>
    </source>
</evidence>